<dbReference type="PANTHER" id="PTHR28288:SF2">
    <property type="entry name" value="PROTEASE B INHIBITOR 2"/>
    <property type="match status" value="1"/>
</dbReference>
<dbReference type="FunFam" id="3.30.70.80:FF:000005">
    <property type="entry name" value="Proteinase inhibitor I2B"/>
    <property type="match status" value="1"/>
</dbReference>
<dbReference type="EMBL" id="KZ679675">
    <property type="protein sequence ID" value="PTB61267.1"/>
    <property type="molecule type" value="Genomic_DNA"/>
</dbReference>
<comment type="similarity">
    <text evidence="1">Belongs to the protease inhibitor I9 family.</text>
</comment>
<dbReference type="InterPro" id="IPR010259">
    <property type="entry name" value="S8pro/Inhibitor_I9"/>
</dbReference>
<keyword evidence="4" id="KW-1185">Reference proteome</keyword>
<dbReference type="SUPFAM" id="SSF54897">
    <property type="entry name" value="Protease propeptides/inhibitors"/>
    <property type="match status" value="1"/>
</dbReference>
<sequence length="132" mass="14622">MLGCVRVCRRLRHVAGRSVTYRYWQTGINMRSDGLGFLPASTPATTTTSQHLQLSASTVFKMPSFIVTLKDDVSDDQLAAAKQKAKDAGGKITHEYTLIKAFTVEYPEGTVHSLAEDPSVQTVEEDKEMRTQ</sequence>
<dbReference type="RefSeq" id="XP_024780944.1">
    <property type="nucleotide sequence ID" value="XM_024918298.1"/>
</dbReference>
<evidence type="ECO:0000259" key="2">
    <source>
        <dbReference type="Pfam" id="PF05922"/>
    </source>
</evidence>
<protein>
    <recommendedName>
        <fullName evidence="2">Inhibitor I9 domain-containing protein</fullName>
    </recommendedName>
</protein>
<proteinExistence type="inferred from homology"/>
<gene>
    <name evidence="3" type="ORF">M431DRAFT_503421</name>
</gene>
<organism evidence="3 4">
    <name type="scientific">Trichoderma harzianum CBS 226.95</name>
    <dbReference type="NCBI Taxonomy" id="983964"/>
    <lineage>
        <taxon>Eukaryota</taxon>
        <taxon>Fungi</taxon>
        <taxon>Dikarya</taxon>
        <taxon>Ascomycota</taxon>
        <taxon>Pezizomycotina</taxon>
        <taxon>Sordariomycetes</taxon>
        <taxon>Hypocreomycetidae</taxon>
        <taxon>Hypocreales</taxon>
        <taxon>Hypocreaceae</taxon>
        <taxon>Trichoderma</taxon>
    </lineage>
</organism>
<dbReference type="InterPro" id="IPR037045">
    <property type="entry name" value="S8pro/Inhibitor_I9_sf"/>
</dbReference>
<accession>A0A2T4AW16</accession>
<dbReference type="InterPro" id="IPR052471">
    <property type="entry name" value="PBI_I9"/>
</dbReference>
<dbReference type="AlphaFoldDB" id="A0A2T4AW16"/>
<name>A0A2T4AW16_TRIHA</name>
<dbReference type="PANTHER" id="PTHR28288">
    <property type="entry name" value="PROTEASE B INHIBITOR 2"/>
    <property type="match status" value="1"/>
</dbReference>
<evidence type="ECO:0000313" key="3">
    <source>
        <dbReference type="EMBL" id="PTB61267.1"/>
    </source>
</evidence>
<dbReference type="Pfam" id="PF05922">
    <property type="entry name" value="Inhibitor_I9"/>
    <property type="match status" value="1"/>
</dbReference>
<dbReference type="GO" id="GO:0004866">
    <property type="term" value="F:endopeptidase inhibitor activity"/>
    <property type="evidence" value="ECO:0007669"/>
    <property type="project" value="TreeGrafter"/>
</dbReference>
<dbReference type="Gene3D" id="3.30.70.80">
    <property type="entry name" value="Peptidase S8 propeptide/proteinase inhibitor I9"/>
    <property type="match status" value="1"/>
</dbReference>
<feature type="domain" description="Inhibitor I9" evidence="2">
    <location>
        <begin position="65"/>
        <end position="131"/>
    </location>
</feature>
<dbReference type="Proteomes" id="UP000241690">
    <property type="component" value="Unassembled WGS sequence"/>
</dbReference>
<dbReference type="STRING" id="983964.A0A2T4AW16"/>
<dbReference type="GeneID" id="36626867"/>
<reference evidence="3 4" key="1">
    <citation type="submission" date="2016-07" db="EMBL/GenBank/DDBJ databases">
        <title>Multiple horizontal gene transfer events from other fungi enriched the ability of initially mycotrophic Trichoderma (Ascomycota) to feed on dead plant biomass.</title>
        <authorList>
            <consortium name="DOE Joint Genome Institute"/>
            <person name="Aerts A."/>
            <person name="Atanasova L."/>
            <person name="Chenthamara K."/>
            <person name="Zhang J."/>
            <person name="Grujic M."/>
            <person name="Henrissat B."/>
            <person name="Kuo A."/>
            <person name="Salamov A."/>
            <person name="Lipzen A."/>
            <person name="Labutti K."/>
            <person name="Barry K."/>
            <person name="Miao Y."/>
            <person name="Rahimi M.J."/>
            <person name="Shen Q."/>
            <person name="Grigoriev I.V."/>
            <person name="Kubicek C.P."/>
            <person name="Druzhinina I.S."/>
        </authorList>
    </citation>
    <scope>NUCLEOTIDE SEQUENCE [LARGE SCALE GENOMIC DNA]</scope>
    <source>
        <strain evidence="3 4">CBS 226.95</strain>
    </source>
</reference>
<dbReference type="GO" id="GO:0042144">
    <property type="term" value="P:vacuole fusion, non-autophagic"/>
    <property type="evidence" value="ECO:0007669"/>
    <property type="project" value="TreeGrafter"/>
</dbReference>
<evidence type="ECO:0000313" key="4">
    <source>
        <dbReference type="Proteomes" id="UP000241690"/>
    </source>
</evidence>
<evidence type="ECO:0000256" key="1">
    <source>
        <dbReference type="ARBA" id="ARBA00038069"/>
    </source>
</evidence>